<protein>
    <recommendedName>
        <fullName evidence="1">DUF4935 domain-containing protein</fullName>
    </recommendedName>
</protein>
<dbReference type="Pfam" id="PF16289">
    <property type="entry name" value="PIN_12"/>
    <property type="match status" value="1"/>
</dbReference>
<keyword evidence="3" id="KW-1185">Reference proteome</keyword>
<dbReference type="eggNOG" id="ENOG502Z9B1">
    <property type="taxonomic scope" value="Bacteria"/>
</dbReference>
<feature type="domain" description="DUF4935" evidence="1">
    <location>
        <begin position="41"/>
        <end position="210"/>
    </location>
</feature>
<dbReference type="InterPro" id="IPR032557">
    <property type="entry name" value="DUF4935"/>
</dbReference>
<dbReference type="CDD" id="cd18690">
    <property type="entry name" value="PIN_VapC-like"/>
    <property type="match status" value="1"/>
</dbReference>
<reference evidence="2 3" key="1">
    <citation type="journal article" date="2015" name="Genome Announc.">
        <title>Genome Sequence of Mushroom Soft-Rot Pathogen Janthinobacterium agaricidamnosum.</title>
        <authorList>
            <person name="Graupner K."/>
            <person name="Lackner G."/>
            <person name="Hertweck C."/>
        </authorList>
    </citation>
    <scope>NUCLEOTIDE SEQUENCE [LARGE SCALE GENOMIC DNA]</scope>
    <source>
        <strain evidence="3">NBRC 102515 / DSM 9628</strain>
    </source>
</reference>
<dbReference type="EMBL" id="HG322949">
    <property type="protein sequence ID" value="CDG83123.1"/>
    <property type="molecule type" value="Genomic_DNA"/>
</dbReference>
<organism evidence="2 3">
    <name type="scientific">Janthinobacterium agaricidamnosum NBRC 102515 = DSM 9628</name>
    <dbReference type="NCBI Taxonomy" id="1349767"/>
    <lineage>
        <taxon>Bacteria</taxon>
        <taxon>Pseudomonadati</taxon>
        <taxon>Pseudomonadota</taxon>
        <taxon>Betaproteobacteria</taxon>
        <taxon>Burkholderiales</taxon>
        <taxon>Oxalobacteraceae</taxon>
        <taxon>Janthinobacterium</taxon>
    </lineage>
</organism>
<evidence type="ECO:0000313" key="3">
    <source>
        <dbReference type="Proteomes" id="UP000027604"/>
    </source>
</evidence>
<accession>W0V6Z7</accession>
<dbReference type="AlphaFoldDB" id="W0V6Z7"/>
<dbReference type="PATRIC" id="fig|1349767.4.peg.4231"/>
<name>W0V6Z7_9BURK</name>
<gene>
    <name evidence="2" type="ORF">GJA_2492</name>
</gene>
<evidence type="ECO:0000313" key="2">
    <source>
        <dbReference type="EMBL" id="CDG83123.1"/>
    </source>
</evidence>
<dbReference type="Proteomes" id="UP000027604">
    <property type="component" value="Chromosome I"/>
</dbReference>
<proteinExistence type="predicted"/>
<evidence type="ECO:0000259" key="1">
    <source>
        <dbReference type="Pfam" id="PF16289"/>
    </source>
</evidence>
<dbReference type="HOGENOM" id="CLU_063004_1_0_4"/>
<sequence length="411" mass="45796">MLIGTSTAIHKYSKNDRINTQTFMDEKINNQILAGEITALTIDTSIFERNSLALESGLLAQLEQFRESDFELVVTNTVANEVKRHLAKNATDATKSLRIALAHTAKHRALSSKHQEALTELINLAVSDDDTRARKRFDDWAQRVGAEILHEDEFASIGEIMRRYEAGEPPFAETGEKKQEFPDAVALATLEGWAEDRNTQILVVAHDKDWHRYGAQSKRLVVIDDLADALSTVQGLGVAREPAVRLATLFVTGDAIQLHVAVLEAIRDQVDKFEFRIEANSQFSVEEDGVELTVDDISLDIPDATGATLDTISHDDGQAVIKVSGTAFLQIDAHFSFEKFDSIDRDYVAMGSTTIHEDVDIRFEALVTVQIDADGLTLDSVELLPVTQGMYFNDIEPDWMNNPDNYDDDCR</sequence>
<dbReference type="KEGG" id="jag:GJA_2492"/>